<evidence type="ECO:0000256" key="7">
    <source>
        <dbReference type="SAM" id="Phobius"/>
    </source>
</evidence>
<dbReference type="PANTHER" id="PTHR13887:SF14">
    <property type="entry name" value="DISULFIDE BOND FORMATION PROTEIN D"/>
    <property type="match status" value="1"/>
</dbReference>
<keyword evidence="2" id="KW-0732">Signal</keyword>
<accession>A0A919RNN3</accession>
<evidence type="ECO:0000256" key="6">
    <source>
        <dbReference type="SAM" id="MobiDB-lite"/>
    </source>
</evidence>
<dbReference type="PANTHER" id="PTHR13887">
    <property type="entry name" value="GLUTATHIONE S-TRANSFERASE KAPPA"/>
    <property type="match status" value="1"/>
</dbReference>
<evidence type="ECO:0000256" key="2">
    <source>
        <dbReference type="ARBA" id="ARBA00022729"/>
    </source>
</evidence>
<name>A0A919RNN3_9ACTN</name>
<dbReference type="InterPro" id="IPR036249">
    <property type="entry name" value="Thioredoxin-like_sf"/>
</dbReference>
<evidence type="ECO:0000256" key="5">
    <source>
        <dbReference type="ARBA" id="ARBA00023284"/>
    </source>
</evidence>
<reference evidence="9" key="1">
    <citation type="submission" date="2021-01" db="EMBL/GenBank/DDBJ databases">
        <title>Whole genome shotgun sequence of Sinosporangium siamense NBRC 109515.</title>
        <authorList>
            <person name="Komaki H."/>
            <person name="Tamura T."/>
        </authorList>
    </citation>
    <scope>NUCLEOTIDE SEQUENCE</scope>
    <source>
        <strain evidence="9">NBRC 109515</strain>
    </source>
</reference>
<sequence>MSRKRNSAQGDGDQQGLPKHDMAQPGSDKAAAKASSARAKVEAMRADERRKAARSRNLVVTLVVIAMFAVVAGAALAINAFSSNSESNAAAAREAVVRPDSHRLQTAADGKVTLVEFLDFECEACRAVYPVVEDLRKQYAGKVTFVLRYFPIQGHYNAERSARAVEAAAQQGKLEPMYKRMYESQAQWGEKQVPADDVFRGFAKELGLDMTAWEKAYNDPATLARVKKDAADGETLGVQGTPTFFLNGEKLEPESTDDIKAAIDAALAR</sequence>
<protein>
    <recommendedName>
        <fullName evidence="8">Thioredoxin domain-containing protein</fullName>
    </recommendedName>
</protein>
<keyword evidence="7" id="KW-0812">Transmembrane</keyword>
<comment type="similarity">
    <text evidence="1">Belongs to the thioredoxin family. DsbA subfamily.</text>
</comment>
<gene>
    <name evidence="9" type="ORF">Ssi02_71240</name>
</gene>
<dbReference type="PROSITE" id="PS51352">
    <property type="entry name" value="THIOREDOXIN_2"/>
    <property type="match status" value="1"/>
</dbReference>
<dbReference type="Proteomes" id="UP000606172">
    <property type="component" value="Unassembled WGS sequence"/>
</dbReference>
<feature type="compositionally biased region" description="Low complexity" evidence="6">
    <location>
        <begin position="27"/>
        <end position="38"/>
    </location>
</feature>
<dbReference type="EMBL" id="BOOW01000052">
    <property type="protein sequence ID" value="GII96893.1"/>
    <property type="molecule type" value="Genomic_DNA"/>
</dbReference>
<keyword evidence="10" id="KW-1185">Reference proteome</keyword>
<keyword evidence="7" id="KW-1133">Transmembrane helix</keyword>
<feature type="domain" description="Thioredoxin" evidence="8">
    <location>
        <begin position="69"/>
        <end position="268"/>
    </location>
</feature>
<dbReference type="GO" id="GO:0016491">
    <property type="term" value="F:oxidoreductase activity"/>
    <property type="evidence" value="ECO:0007669"/>
    <property type="project" value="UniProtKB-KW"/>
</dbReference>
<organism evidence="9 10">
    <name type="scientific">Sinosporangium siamense</name>
    <dbReference type="NCBI Taxonomy" id="1367973"/>
    <lineage>
        <taxon>Bacteria</taxon>
        <taxon>Bacillati</taxon>
        <taxon>Actinomycetota</taxon>
        <taxon>Actinomycetes</taxon>
        <taxon>Streptosporangiales</taxon>
        <taxon>Streptosporangiaceae</taxon>
        <taxon>Sinosporangium</taxon>
    </lineage>
</organism>
<evidence type="ECO:0000313" key="10">
    <source>
        <dbReference type="Proteomes" id="UP000606172"/>
    </source>
</evidence>
<dbReference type="RefSeq" id="WP_204032084.1">
    <property type="nucleotide sequence ID" value="NZ_BOOW01000052.1"/>
</dbReference>
<keyword evidence="7" id="KW-0472">Membrane</keyword>
<comment type="caution">
    <text evidence="9">The sequence shown here is derived from an EMBL/GenBank/DDBJ whole genome shotgun (WGS) entry which is preliminary data.</text>
</comment>
<feature type="region of interest" description="Disordered" evidence="6">
    <location>
        <begin position="1"/>
        <end position="43"/>
    </location>
</feature>
<feature type="transmembrane region" description="Helical" evidence="7">
    <location>
        <begin position="58"/>
        <end position="78"/>
    </location>
</feature>
<evidence type="ECO:0000256" key="4">
    <source>
        <dbReference type="ARBA" id="ARBA00023157"/>
    </source>
</evidence>
<keyword evidence="4" id="KW-1015">Disulfide bond</keyword>
<dbReference type="Gene3D" id="3.40.30.10">
    <property type="entry name" value="Glutaredoxin"/>
    <property type="match status" value="1"/>
</dbReference>
<proteinExistence type="inferred from homology"/>
<evidence type="ECO:0000313" key="9">
    <source>
        <dbReference type="EMBL" id="GII96893.1"/>
    </source>
</evidence>
<dbReference type="InterPro" id="IPR012336">
    <property type="entry name" value="Thioredoxin-like_fold"/>
</dbReference>
<evidence type="ECO:0000256" key="1">
    <source>
        <dbReference type="ARBA" id="ARBA00005791"/>
    </source>
</evidence>
<keyword evidence="3" id="KW-0560">Oxidoreductase</keyword>
<keyword evidence="5" id="KW-0676">Redox-active center</keyword>
<dbReference type="SUPFAM" id="SSF52833">
    <property type="entry name" value="Thioredoxin-like"/>
    <property type="match status" value="1"/>
</dbReference>
<dbReference type="AlphaFoldDB" id="A0A919RNN3"/>
<evidence type="ECO:0000256" key="3">
    <source>
        <dbReference type="ARBA" id="ARBA00023002"/>
    </source>
</evidence>
<evidence type="ECO:0000259" key="8">
    <source>
        <dbReference type="PROSITE" id="PS51352"/>
    </source>
</evidence>
<dbReference type="InterPro" id="IPR013766">
    <property type="entry name" value="Thioredoxin_domain"/>
</dbReference>
<dbReference type="Pfam" id="PF13462">
    <property type="entry name" value="Thioredoxin_4"/>
    <property type="match status" value="1"/>
</dbReference>